<evidence type="ECO:0000313" key="1">
    <source>
        <dbReference type="EMBL" id="PSR52168.1"/>
    </source>
</evidence>
<dbReference type="Gene3D" id="3.30.2020.10">
    <property type="entry name" value="NE0471-like N-terminal domain"/>
    <property type="match status" value="1"/>
</dbReference>
<dbReference type="Proteomes" id="UP000240357">
    <property type="component" value="Unassembled WGS sequence"/>
</dbReference>
<dbReference type="AlphaFoldDB" id="A0A2T2Y9R0"/>
<dbReference type="SUPFAM" id="SSF143880">
    <property type="entry name" value="NE0471 N-terminal domain-like"/>
    <property type="match status" value="1"/>
</dbReference>
<keyword evidence="2" id="KW-1185">Reference proteome</keyword>
<dbReference type="InterPro" id="IPR018841">
    <property type="entry name" value="DUF2442"/>
</dbReference>
<reference evidence="1 2" key="1">
    <citation type="submission" date="2018-03" db="EMBL/GenBank/DDBJ databases">
        <title>Adhaeribacter sp. HMF7605 Genome sequencing and assembly.</title>
        <authorList>
            <person name="Kang H."/>
            <person name="Kang J."/>
            <person name="Cha I."/>
            <person name="Kim H."/>
            <person name="Joh K."/>
        </authorList>
    </citation>
    <scope>NUCLEOTIDE SEQUENCE [LARGE SCALE GENOMIC DNA]</scope>
    <source>
        <strain evidence="1 2">HMF7605</strain>
    </source>
</reference>
<proteinExistence type="predicted"/>
<gene>
    <name evidence="1" type="ORF">AHMF7605_00845</name>
</gene>
<protein>
    <submittedName>
        <fullName evidence="1">DUF2442 domain-containing protein</fullName>
    </submittedName>
</protein>
<comment type="caution">
    <text evidence="1">The sequence shown here is derived from an EMBL/GenBank/DDBJ whole genome shotgun (WGS) entry which is preliminary data.</text>
</comment>
<name>A0A2T2Y9R0_9BACT</name>
<dbReference type="OrthoDB" id="9803723at2"/>
<sequence length="82" mass="9907">MENIWVIKVEYIKDYELELYFNDGTSGIIDLKNNLNKPVFEPLRNIQYFKNFKLNSWTITWENGADFAPEFLYEQARKHITQ</sequence>
<dbReference type="Pfam" id="PF10387">
    <property type="entry name" value="DUF2442"/>
    <property type="match status" value="1"/>
</dbReference>
<organism evidence="1 2">
    <name type="scientific">Adhaeribacter arboris</name>
    <dbReference type="NCBI Taxonomy" id="2072846"/>
    <lineage>
        <taxon>Bacteria</taxon>
        <taxon>Pseudomonadati</taxon>
        <taxon>Bacteroidota</taxon>
        <taxon>Cytophagia</taxon>
        <taxon>Cytophagales</taxon>
        <taxon>Hymenobacteraceae</taxon>
        <taxon>Adhaeribacter</taxon>
    </lineage>
</organism>
<dbReference type="EMBL" id="PYFT01000001">
    <property type="protein sequence ID" value="PSR52168.1"/>
    <property type="molecule type" value="Genomic_DNA"/>
</dbReference>
<evidence type="ECO:0000313" key="2">
    <source>
        <dbReference type="Proteomes" id="UP000240357"/>
    </source>
</evidence>
<accession>A0A2T2Y9R0</accession>
<dbReference type="RefSeq" id="WP_106925530.1">
    <property type="nucleotide sequence ID" value="NZ_PYFT01000001.1"/>
</dbReference>
<dbReference type="InterPro" id="IPR036782">
    <property type="entry name" value="NE0471-like_N"/>
</dbReference>